<dbReference type="SUPFAM" id="SSF53613">
    <property type="entry name" value="Ribokinase-like"/>
    <property type="match status" value="1"/>
</dbReference>
<evidence type="ECO:0000256" key="2">
    <source>
        <dbReference type="ARBA" id="ARBA00022840"/>
    </source>
</evidence>
<dbReference type="RefSeq" id="WP_127164490.1">
    <property type="nucleotide sequence ID" value="NZ_CP029822.1"/>
</dbReference>
<dbReference type="HAMAP" id="MF_01965">
    <property type="entry name" value="NADHX_dehydratase"/>
    <property type="match status" value="1"/>
</dbReference>
<feature type="binding site" evidence="6">
    <location>
        <position position="221"/>
    </location>
    <ligand>
        <name>(6S)-NADPHX</name>
        <dbReference type="ChEBI" id="CHEBI:64076"/>
    </ligand>
</feature>
<comment type="catalytic activity">
    <reaction evidence="6">
        <text>(6S)-NADHX + ADP = AMP + phosphate + NADH + H(+)</text>
        <dbReference type="Rhea" id="RHEA:32223"/>
        <dbReference type="ChEBI" id="CHEBI:15378"/>
        <dbReference type="ChEBI" id="CHEBI:43474"/>
        <dbReference type="ChEBI" id="CHEBI:57945"/>
        <dbReference type="ChEBI" id="CHEBI:64074"/>
        <dbReference type="ChEBI" id="CHEBI:456215"/>
        <dbReference type="ChEBI" id="CHEBI:456216"/>
        <dbReference type="EC" id="4.2.1.136"/>
    </reaction>
</comment>
<gene>
    <name evidence="6" type="primary">nnrD</name>
    <name evidence="8" type="ORF">DM558_13935</name>
</gene>
<evidence type="ECO:0000259" key="7">
    <source>
        <dbReference type="PROSITE" id="PS51383"/>
    </source>
</evidence>
<comment type="subunit">
    <text evidence="6">Homotetramer.</text>
</comment>
<dbReference type="PROSITE" id="PS01050">
    <property type="entry name" value="YJEF_C_2"/>
    <property type="match status" value="1"/>
</dbReference>
<proteinExistence type="inferred from homology"/>
<dbReference type="Pfam" id="PF01256">
    <property type="entry name" value="Carb_kinase"/>
    <property type="match status" value="1"/>
</dbReference>
<keyword evidence="1 6" id="KW-0547">Nucleotide-binding</keyword>
<comment type="cofactor">
    <cofactor evidence="6">
        <name>Mg(2+)</name>
        <dbReference type="ChEBI" id="CHEBI:18420"/>
    </cofactor>
</comment>
<protein>
    <recommendedName>
        <fullName evidence="6">ADP-dependent (S)-NAD(P)H-hydrate dehydratase</fullName>
        <ecNumber evidence="6">4.2.1.136</ecNumber>
    </recommendedName>
    <alternativeName>
        <fullName evidence="6">ADP-dependent NAD(P)HX dehydratase</fullName>
    </alternativeName>
</protein>
<dbReference type="AlphaFoldDB" id="A0A3Q9JKL2"/>
<keyword evidence="4 6" id="KW-0520">NAD</keyword>
<dbReference type="PANTHER" id="PTHR12592">
    <property type="entry name" value="ATP-DEPENDENT (S)-NAD(P)H-HYDRATE DEHYDRATASE FAMILY MEMBER"/>
    <property type="match status" value="1"/>
</dbReference>
<dbReference type="KEGG" id="emo:DM558_13935"/>
<reference evidence="9" key="1">
    <citation type="submission" date="2018-06" db="EMBL/GenBank/DDBJ databases">
        <title>Complete genome of Pseudomonas insecticola strain QZS01.</title>
        <authorList>
            <person name="Wang J."/>
            <person name="Su Q."/>
        </authorList>
    </citation>
    <scope>NUCLEOTIDE SEQUENCE [LARGE SCALE GENOMIC DNA]</scope>
    <source>
        <strain evidence="9">QZS01</strain>
    </source>
</reference>
<comment type="similarity">
    <text evidence="6">Belongs to the NnrD/CARKD family.</text>
</comment>
<dbReference type="GO" id="GO:0005524">
    <property type="term" value="F:ATP binding"/>
    <property type="evidence" value="ECO:0007669"/>
    <property type="project" value="UniProtKB-KW"/>
</dbReference>
<dbReference type="GO" id="GO:0110051">
    <property type="term" value="P:metabolite repair"/>
    <property type="evidence" value="ECO:0007669"/>
    <property type="project" value="TreeGrafter"/>
</dbReference>
<name>A0A3Q9JKL2_9GAMM</name>
<dbReference type="Gene3D" id="3.40.1190.20">
    <property type="match status" value="1"/>
</dbReference>
<feature type="binding site" evidence="6">
    <location>
        <position position="154"/>
    </location>
    <ligand>
        <name>(6S)-NADPHX</name>
        <dbReference type="ChEBI" id="CHEBI:64076"/>
    </ligand>
</feature>
<dbReference type="NCBIfam" id="TIGR00196">
    <property type="entry name" value="yjeF_cterm"/>
    <property type="match status" value="1"/>
</dbReference>
<evidence type="ECO:0000256" key="1">
    <source>
        <dbReference type="ARBA" id="ARBA00022741"/>
    </source>
</evidence>
<feature type="binding site" evidence="6">
    <location>
        <begin position="191"/>
        <end position="195"/>
    </location>
    <ligand>
        <name>AMP</name>
        <dbReference type="ChEBI" id="CHEBI:456215"/>
    </ligand>
</feature>
<keyword evidence="5 6" id="KW-0456">Lyase</keyword>
<dbReference type="InterPro" id="IPR000631">
    <property type="entry name" value="CARKD"/>
</dbReference>
<feature type="binding site" evidence="6">
    <location>
        <position position="46"/>
    </location>
    <ligand>
        <name>(6S)-NADPHX</name>
        <dbReference type="ChEBI" id="CHEBI:64076"/>
    </ligand>
</feature>
<evidence type="ECO:0000256" key="4">
    <source>
        <dbReference type="ARBA" id="ARBA00023027"/>
    </source>
</evidence>
<dbReference type="GO" id="GO:0046496">
    <property type="term" value="P:nicotinamide nucleotide metabolic process"/>
    <property type="evidence" value="ECO:0007669"/>
    <property type="project" value="UniProtKB-UniRule"/>
</dbReference>
<keyword evidence="2 6" id="KW-0067">ATP-binding</keyword>
<dbReference type="GO" id="GO:0052856">
    <property type="term" value="F:NAD(P)HX epimerase activity"/>
    <property type="evidence" value="ECO:0007669"/>
    <property type="project" value="TreeGrafter"/>
</dbReference>
<evidence type="ECO:0000313" key="9">
    <source>
        <dbReference type="Proteomes" id="UP000273143"/>
    </source>
</evidence>
<dbReference type="InterPro" id="IPR017953">
    <property type="entry name" value="Carbohydrate_kinase_pred_CS"/>
</dbReference>
<comment type="catalytic activity">
    <reaction evidence="6">
        <text>(6S)-NADPHX + ADP = AMP + phosphate + NADPH + H(+)</text>
        <dbReference type="Rhea" id="RHEA:32235"/>
        <dbReference type="ChEBI" id="CHEBI:15378"/>
        <dbReference type="ChEBI" id="CHEBI:43474"/>
        <dbReference type="ChEBI" id="CHEBI:57783"/>
        <dbReference type="ChEBI" id="CHEBI:64076"/>
        <dbReference type="ChEBI" id="CHEBI:456215"/>
        <dbReference type="ChEBI" id="CHEBI:456216"/>
        <dbReference type="EC" id="4.2.1.136"/>
    </reaction>
</comment>
<organism evidence="8 9">
    <name type="scientific">Entomomonas moraniae</name>
    <dbReference type="NCBI Taxonomy" id="2213226"/>
    <lineage>
        <taxon>Bacteria</taxon>
        <taxon>Pseudomonadati</taxon>
        <taxon>Pseudomonadota</taxon>
        <taxon>Gammaproteobacteria</taxon>
        <taxon>Pseudomonadales</taxon>
        <taxon>Pseudomonadaceae</taxon>
        <taxon>Entomomonas</taxon>
    </lineage>
</organism>
<accession>A0A3Q9JKL2</accession>
<dbReference type="PROSITE" id="PS51383">
    <property type="entry name" value="YJEF_C_3"/>
    <property type="match status" value="1"/>
</dbReference>
<evidence type="ECO:0000313" key="8">
    <source>
        <dbReference type="EMBL" id="AZS51797.1"/>
    </source>
</evidence>
<feature type="binding site" evidence="6">
    <location>
        <position position="107"/>
    </location>
    <ligand>
        <name>(6S)-NADPHX</name>
        <dbReference type="ChEBI" id="CHEBI:64076"/>
    </ligand>
</feature>
<feature type="domain" description="YjeF C-terminal" evidence="7">
    <location>
        <begin position="11"/>
        <end position="278"/>
    </location>
</feature>
<comment type="function">
    <text evidence="6">Catalyzes the dehydration of the S-form of NAD(P)HX at the expense of ADP, which is converted to AMP. Together with NAD(P)HX epimerase, which catalyzes the epimerization of the S- and R-forms, the enzyme allows the repair of both epimers of NAD(P)HX, a damaged form of NAD(P)H that is a result of enzymatic or heat-dependent hydration.</text>
</comment>
<dbReference type="InterPro" id="IPR029056">
    <property type="entry name" value="Ribokinase-like"/>
</dbReference>
<dbReference type="CDD" id="cd01171">
    <property type="entry name" value="YXKO-related"/>
    <property type="match status" value="1"/>
</dbReference>
<keyword evidence="3 6" id="KW-0521">NADP</keyword>
<evidence type="ECO:0000256" key="6">
    <source>
        <dbReference type="HAMAP-Rule" id="MF_01965"/>
    </source>
</evidence>
<feature type="binding site" evidence="6">
    <location>
        <position position="220"/>
    </location>
    <ligand>
        <name>AMP</name>
        <dbReference type="ChEBI" id="CHEBI:456215"/>
    </ligand>
</feature>
<keyword evidence="9" id="KW-1185">Reference proteome</keyword>
<dbReference type="Proteomes" id="UP000273143">
    <property type="component" value="Chromosome"/>
</dbReference>
<evidence type="ECO:0000256" key="3">
    <source>
        <dbReference type="ARBA" id="ARBA00022857"/>
    </source>
</evidence>
<dbReference type="PANTHER" id="PTHR12592:SF0">
    <property type="entry name" value="ATP-DEPENDENT (S)-NAD(P)H-HYDRATE DEHYDRATASE"/>
    <property type="match status" value="1"/>
</dbReference>
<evidence type="ECO:0000256" key="5">
    <source>
        <dbReference type="ARBA" id="ARBA00023239"/>
    </source>
</evidence>
<dbReference type="EC" id="4.2.1.136" evidence="6"/>
<dbReference type="EMBL" id="CP029822">
    <property type="protein sequence ID" value="AZS51797.1"/>
    <property type="molecule type" value="Genomic_DNA"/>
</dbReference>
<dbReference type="GO" id="GO:0052855">
    <property type="term" value="F:ADP-dependent NAD(P)H-hydrate dehydratase activity"/>
    <property type="evidence" value="ECO:0007669"/>
    <property type="project" value="UniProtKB-UniRule"/>
</dbReference>
<sequence length="282" mass="29371">MANLSPTPILLTEKNLPHLRARPLDAHKGLFGHVLIVGGDFGTSGAALLAAEIALRTGAGLVSVATRPENTLAILTRTPEIMCLGIQSANQLSSLINKASVIVIGVGLGKSVWSQSLLSAVATNNKPQIWDADALNFLAQNKAMVPKGSILTPHLAEAARLLDTDIATIQADKESAAIKLRQKYDCHIILKGRGTLIAGLDDSLTVCDNGHPAMAGAGFGDVLSGLIGALLAQHLPAIEASQLAVWLHAKAGEQLGKLGRGLAASDLAPIVRQLLEKQSPCL</sequence>